<dbReference type="InterPro" id="IPR041569">
    <property type="entry name" value="AAA_lid_3"/>
</dbReference>
<dbReference type="InterPro" id="IPR027417">
    <property type="entry name" value="P-loop_NTPase"/>
</dbReference>
<dbReference type="InterPro" id="IPR050304">
    <property type="entry name" value="MT-severing_AAA_ATPase"/>
</dbReference>
<dbReference type="Proteomes" id="UP000663864">
    <property type="component" value="Unassembled WGS sequence"/>
</dbReference>
<dbReference type="PANTHER" id="PTHR23074">
    <property type="entry name" value="AAA DOMAIN-CONTAINING"/>
    <property type="match status" value="1"/>
</dbReference>
<dbReference type="Pfam" id="PF17862">
    <property type="entry name" value="AAA_lid_3"/>
    <property type="match status" value="1"/>
</dbReference>
<keyword evidence="2" id="KW-0547">Nucleotide-binding</keyword>
<gene>
    <name evidence="7" type="ORF">ZHD862_LOCUS36961</name>
</gene>
<sequence length="272" mass="30998">MQLAQKSEHYSGADIAVVCREALLRPIRRLSSATHFKRVQNRNHEGPSELWLACSPGDPNAQSLTLDKISSDELCEPPVTMPDMLAALVTQKSTVGENELAKYQKFTQEFGQEAKSLAAECKATLISVNAWECQSKCLNYNEKCIKYLFELACERQPCILFIDDIDGLPGQPYDSDLELCQRIKKRISNSNETYSNADIIIVCREASFRVLHQLISATHFKQIPNLKWDDPRKFWFVCSLEDPNAEVMTIDKIEANELYIPRILVINSYENF</sequence>
<evidence type="ECO:0000256" key="2">
    <source>
        <dbReference type="ARBA" id="ARBA00022741"/>
    </source>
</evidence>
<dbReference type="GO" id="GO:0016887">
    <property type="term" value="F:ATP hydrolysis activity"/>
    <property type="evidence" value="ECO:0007669"/>
    <property type="project" value="InterPro"/>
</dbReference>
<evidence type="ECO:0000259" key="5">
    <source>
        <dbReference type="Pfam" id="PF09336"/>
    </source>
</evidence>
<reference evidence="7" key="1">
    <citation type="submission" date="2021-02" db="EMBL/GenBank/DDBJ databases">
        <authorList>
            <person name="Nowell W R."/>
        </authorList>
    </citation>
    <scope>NUCLEOTIDE SEQUENCE</scope>
</reference>
<evidence type="ECO:0000256" key="1">
    <source>
        <dbReference type="ARBA" id="ARBA00006914"/>
    </source>
</evidence>
<dbReference type="SUPFAM" id="SSF52540">
    <property type="entry name" value="P-loop containing nucleoside triphosphate hydrolases"/>
    <property type="match status" value="1"/>
</dbReference>
<dbReference type="GO" id="GO:0007033">
    <property type="term" value="P:vacuole organization"/>
    <property type="evidence" value="ECO:0007669"/>
    <property type="project" value="TreeGrafter"/>
</dbReference>
<dbReference type="Gene3D" id="3.40.50.300">
    <property type="entry name" value="P-loop containing nucleotide triphosphate hydrolases"/>
    <property type="match status" value="1"/>
</dbReference>
<keyword evidence="3" id="KW-0067">ATP-binding</keyword>
<organism evidence="7 8">
    <name type="scientific">Rotaria sordida</name>
    <dbReference type="NCBI Taxonomy" id="392033"/>
    <lineage>
        <taxon>Eukaryota</taxon>
        <taxon>Metazoa</taxon>
        <taxon>Spiralia</taxon>
        <taxon>Gnathifera</taxon>
        <taxon>Rotifera</taxon>
        <taxon>Eurotatoria</taxon>
        <taxon>Bdelloidea</taxon>
        <taxon>Philodinida</taxon>
        <taxon>Philodinidae</taxon>
        <taxon>Rotaria</taxon>
    </lineage>
</organism>
<dbReference type="Pfam" id="PF00004">
    <property type="entry name" value="AAA"/>
    <property type="match status" value="1"/>
</dbReference>
<evidence type="ECO:0000313" key="7">
    <source>
        <dbReference type="EMBL" id="CAF1490088.1"/>
    </source>
</evidence>
<dbReference type="Pfam" id="PF09336">
    <property type="entry name" value="Vps4_C"/>
    <property type="match status" value="1"/>
</dbReference>
<comment type="caution">
    <text evidence="7">The sequence shown here is derived from an EMBL/GenBank/DDBJ whole genome shotgun (WGS) entry which is preliminary data.</text>
</comment>
<dbReference type="EMBL" id="CAJNOT010006465">
    <property type="protein sequence ID" value="CAF1490088.1"/>
    <property type="molecule type" value="Genomic_DNA"/>
</dbReference>
<feature type="domain" description="ATPase AAA-type core" evidence="4">
    <location>
        <begin position="114"/>
        <end position="202"/>
    </location>
</feature>
<accession>A0A815SC21</accession>
<dbReference type="Gene3D" id="1.10.8.60">
    <property type="match status" value="2"/>
</dbReference>
<dbReference type="InterPro" id="IPR003959">
    <property type="entry name" value="ATPase_AAA_core"/>
</dbReference>
<feature type="domain" description="AAA ATPase AAA+ lid" evidence="6">
    <location>
        <begin position="2"/>
        <end position="36"/>
    </location>
</feature>
<dbReference type="PANTHER" id="PTHR23074:SF83">
    <property type="entry name" value="VACUOLAR PROTEIN SORTING-ASSOCIATED PROTEIN 4A"/>
    <property type="match status" value="1"/>
</dbReference>
<protein>
    <submittedName>
        <fullName evidence="7">Uncharacterized protein</fullName>
    </submittedName>
</protein>
<dbReference type="GO" id="GO:0016197">
    <property type="term" value="P:endosomal transport"/>
    <property type="evidence" value="ECO:0007669"/>
    <property type="project" value="TreeGrafter"/>
</dbReference>
<evidence type="ECO:0000259" key="6">
    <source>
        <dbReference type="Pfam" id="PF17862"/>
    </source>
</evidence>
<feature type="domain" description="Spastin/Vps4 C-terminal" evidence="5">
    <location>
        <begin position="51"/>
        <end position="111"/>
    </location>
</feature>
<evidence type="ECO:0000256" key="3">
    <source>
        <dbReference type="ARBA" id="ARBA00022840"/>
    </source>
</evidence>
<dbReference type="InterPro" id="IPR015415">
    <property type="entry name" value="Spast_Vps4_C"/>
</dbReference>
<evidence type="ECO:0000313" key="8">
    <source>
        <dbReference type="Proteomes" id="UP000663864"/>
    </source>
</evidence>
<name>A0A815SC21_9BILA</name>
<evidence type="ECO:0000259" key="4">
    <source>
        <dbReference type="Pfam" id="PF00004"/>
    </source>
</evidence>
<dbReference type="GO" id="GO:0005524">
    <property type="term" value="F:ATP binding"/>
    <property type="evidence" value="ECO:0007669"/>
    <property type="project" value="UniProtKB-KW"/>
</dbReference>
<proteinExistence type="inferred from homology"/>
<comment type="similarity">
    <text evidence="1">Belongs to the AAA ATPase family.</text>
</comment>
<dbReference type="AlphaFoldDB" id="A0A815SC21"/>